<reference evidence="3 4" key="1">
    <citation type="submission" date="2024-01" db="EMBL/GenBank/DDBJ databases">
        <title>The complete chloroplast genome sequence of Lithospermum erythrorhizon: insights into the phylogenetic relationship among Boraginaceae species and the maternal lineages of purple gromwells.</title>
        <authorList>
            <person name="Okada T."/>
            <person name="Watanabe K."/>
        </authorList>
    </citation>
    <scope>NUCLEOTIDE SEQUENCE [LARGE SCALE GENOMIC DNA]</scope>
</reference>
<accession>A0AAV3R132</accession>
<organism evidence="3 4">
    <name type="scientific">Lithospermum erythrorhizon</name>
    <name type="common">Purple gromwell</name>
    <name type="synonym">Lithospermum officinale var. erythrorhizon</name>
    <dbReference type="NCBI Taxonomy" id="34254"/>
    <lineage>
        <taxon>Eukaryota</taxon>
        <taxon>Viridiplantae</taxon>
        <taxon>Streptophyta</taxon>
        <taxon>Embryophyta</taxon>
        <taxon>Tracheophyta</taxon>
        <taxon>Spermatophyta</taxon>
        <taxon>Magnoliopsida</taxon>
        <taxon>eudicotyledons</taxon>
        <taxon>Gunneridae</taxon>
        <taxon>Pentapetalae</taxon>
        <taxon>asterids</taxon>
        <taxon>lamiids</taxon>
        <taxon>Boraginales</taxon>
        <taxon>Boraginaceae</taxon>
        <taxon>Boraginoideae</taxon>
        <taxon>Lithospermeae</taxon>
        <taxon>Lithospermum</taxon>
    </lineage>
</organism>
<evidence type="ECO:0008006" key="5">
    <source>
        <dbReference type="Google" id="ProtNLM"/>
    </source>
</evidence>
<dbReference type="Gene3D" id="2.80.10.50">
    <property type="match status" value="1"/>
</dbReference>
<dbReference type="Proteomes" id="UP001454036">
    <property type="component" value="Unassembled WGS sequence"/>
</dbReference>
<dbReference type="SUPFAM" id="SSF50405">
    <property type="entry name" value="Actin-crosslinking proteins"/>
    <property type="match status" value="1"/>
</dbReference>
<dbReference type="InterPro" id="IPR008999">
    <property type="entry name" value="Actin-crosslinking"/>
</dbReference>
<dbReference type="InterPro" id="IPR007679">
    <property type="entry name" value="DUF569"/>
</dbReference>
<feature type="domain" description="DUF569" evidence="2">
    <location>
        <begin position="195"/>
        <end position="272"/>
    </location>
</feature>
<protein>
    <recommendedName>
        <fullName evidence="5">DUF569 domain-containing protein</fullName>
    </recommendedName>
</protein>
<dbReference type="EMBL" id="BAABME010006329">
    <property type="protein sequence ID" value="GAA0168057.1"/>
    <property type="molecule type" value="Genomic_DNA"/>
</dbReference>
<dbReference type="AlphaFoldDB" id="A0AAV3R132"/>
<name>A0AAV3R132_LITER</name>
<dbReference type="PANTHER" id="PTHR31205:SF89">
    <property type="entry name" value="DUF569 DOMAIN-CONTAINING PROTEIN"/>
    <property type="match status" value="1"/>
</dbReference>
<dbReference type="CDD" id="cd23340">
    <property type="entry name" value="beta-trefoil_FSCN_ACP-like"/>
    <property type="match status" value="1"/>
</dbReference>
<dbReference type="PANTHER" id="PTHR31205">
    <property type="entry name" value="ACTIN CROSS-LINKING PROTEIN (DUF569)"/>
    <property type="match status" value="1"/>
</dbReference>
<proteinExistence type="predicted"/>
<evidence type="ECO:0000259" key="2">
    <source>
        <dbReference type="Pfam" id="PF22932"/>
    </source>
</evidence>
<gene>
    <name evidence="3" type="ORF">LIER_22863</name>
</gene>
<dbReference type="InterPro" id="IPR054726">
    <property type="entry name" value="Ubiq_DUF569-assoc"/>
</dbReference>
<evidence type="ECO:0000259" key="1">
    <source>
        <dbReference type="Pfam" id="PF04601"/>
    </source>
</evidence>
<evidence type="ECO:0000313" key="3">
    <source>
        <dbReference type="EMBL" id="GAA0168057.1"/>
    </source>
</evidence>
<feature type="domain" description="DUF569" evidence="1">
    <location>
        <begin position="1"/>
        <end position="140"/>
    </location>
</feature>
<comment type="caution">
    <text evidence="3">The sequence shown here is derived from an EMBL/GenBank/DDBJ whole genome shotgun (WGS) entry which is preliminary data.</text>
</comment>
<keyword evidence="4" id="KW-1185">Reference proteome</keyword>
<dbReference type="Pfam" id="PF04601">
    <property type="entry name" value="DUF569"/>
    <property type="match status" value="1"/>
</dbReference>
<dbReference type="FunFam" id="2.80.10.50:FF:000067">
    <property type="entry name" value="BnaC05g19630D protein"/>
    <property type="match status" value="1"/>
</dbReference>
<sequence length="300" mass="34255">MDFFKKAKSVRLKSHHQKFLTADQDQETVIQDRNNSSKAAKWEVEFVDDYEVVIRLKSCFGKYLTATEDQYLLGVTGRKVKQTLPMKLDSSVEWEPIKEGEHVRLKTRYGNFLRANGGVPPWRNSVTHDIPHRHTDWVLWDVDLVELRGELPEKMQEVDQVVEDDALVFTLRTPGFSPEKSFDLADSSSPKTPEGRTIYYKVIDESGNIDDEQEEPSFMFNGHGLEDLTHKLEEVTGHENIIVCSCNKINGQLYPLRLSLPPNNATMHIVVVPSTSKGMKFVHFNRVASSCSGRRFASEV</sequence>
<evidence type="ECO:0000313" key="4">
    <source>
        <dbReference type="Proteomes" id="UP001454036"/>
    </source>
</evidence>
<dbReference type="Pfam" id="PF22932">
    <property type="entry name" value="Ubiq_DUF_assoc"/>
    <property type="match status" value="1"/>
</dbReference>